<keyword evidence="2" id="KW-1185">Reference proteome</keyword>
<organism evidence="1">
    <name type="scientific">Spirodela intermedia</name>
    <name type="common">Intermediate duckweed</name>
    <dbReference type="NCBI Taxonomy" id="51605"/>
    <lineage>
        <taxon>Eukaryota</taxon>
        <taxon>Viridiplantae</taxon>
        <taxon>Streptophyta</taxon>
        <taxon>Embryophyta</taxon>
        <taxon>Tracheophyta</taxon>
        <taxon>Spermatophyta</taxon>
        <taxon>Magnoliopsida</taxon>
        <taxon>Liliopsida</taxon>
        <taxon>Araceae</taxon>
        <taxon>Lemnoideae</taxon>
        <taxon>Spirodela</taxon>
    </lineage>
</organism>
<dbReference type="EMBL" id="LR743604">
    <property type="protein sequence ID" value="CAA2633925.1"/>
    <property type="molecule type" value="Genomic_DNA"/>
</dbReference>
<proteinExistence type="predicted"/>
<evidence type="ECO:0000313" key="2">
    <source>
        <dbReference type="Proteomes" id="UP001189122"/>
    </source>
</evidence>
<evidence type="ECO:0000313" key="1">
    <source>
        <dbReference type="EMBL" id="CAA2633925.1"/>
    </source>
</evidence>
<name>A0A7I8JU50_SPIIN</name>
<reference evidence="1 2" key="1">
    <citation type="submission" date="2019-12" db="EMBL/GenBank/DDBJ databases">
        <authorList>
            <person name="Scholz U."/>
            <person name="Mascher M."/>
            <person name="Fiebig A."/>
        </authorList>
    </citation>
    <scope>NUCLEOTIDE SEQUENCE</scope>
</reference>
<protein>
    <submittedName>
        <fullName evidence="1">Uncharacterized protein</fullName>
    </submittedName>
</protein>
<dbReference type="Proteomes" id="UP001189122">
    <property type="component" value="Unassembled WGS sequence"/>
</dbReference>
<accession>A0A7I8JU50</accession>
<gene>
    <name evidence="1" type="ORF">SI7747_17019398</name>
</gene>
<dbReference type="AlphaFoldDB" id="A0A7I8JU50"/>
<sequence length="41" mass="4956">MLEHYFSIFNLIFTSWSNNLCDLNLPSYTSFNYDSFGFYRS</sequence>
<dbReference type="EMBL" id="CACRZD030000017">
    <property type="protein sequence ID" value="CAA6672982.1"/>
    <property type="molecule type" value="Genomic_DNA"/>
</dbReference>